<evidence type="ECO:0000313" key="1">
    <source>
        <dbReference type="EMBL" id="PXW50122.1"/>
    </source>
</evidence>
<sequence length="109" mass="12185">MSESVSFVGPSQQHLGVLVREPHARLAQPLGDGFTDLRFDPVAVRHQEEPGEWKSCLAVNRLDATHQHVDGQLRGRQLLRRQVQRAGDEADLVLMDRIELMSVLPSGQP</sequence>
<dbReference type="Proteomes" id="UP000248021">
    <property type="component" value="Unassembled WGS sequence"/>
</dbReference>
<dbReference type="EMBL" id="QJJK01000031">
    <property type="protein sequence ID" value="PXW50122.1"/>
    <property type="molecule type" value="Genomic_DNA"/>
</dbReference>
<gene>
    <name evidence="1" type="ORF">C7450_1313</name>
</gene>
<protein>
    <submittedName>
        <fullName evidence="1">Uncharacterized protein</fullName>
    </submittedName>
</protein>
<organism evidence="1 2">
    <name type="scientific">Chelatococcus asaccharovorans</name>
    <dbReference type="NCBI Taxonomy" id="28210"/>
    <lineage>
        <taxon>Bacteria</taxon>
        <taxon>Pseudomonadati</taxon>
        <taxon>Pseudomonadota</taxon>
        <taxon>Alphaproteobacteria</taxon>
        <taxon>Hyphomicrobiales</taxon>
        <taxon>Chelatococcaceae</taxon>
        <taxon>Chelatococcus</taxon>
    </lineage>
</organism>
<reference evidence="1 2" key="1">
    <citation type="submission" date="2018-05" db="EMBL/GenBank/DDBJ databases">
        <title>Genomic Encyclopedia of Type Strains, Phase IV (KMG-IV): sequencing the most valuable type-strain genomes for metagenomic binning, comparative biology and taxonomic classification.</title>
        <authorList>
            <person name="Goeker M."/>
        </authorList>
    </citation>
    <scope>NUCLEOTIDE SEQUENCE [LARGE SCALE GENOMIC DNA]</scope>
    <source>
        <strain evidence="1 2">DSM 6462</strain>
    </source>
</reference>
<comment type="caution">
    <text evidence="1">The sequence shown here is derived from an EMBL/GenBank/DDBJ whole genome shotgun (WGS) entry which is preliminary data.</text>
</comment>
<evidence type="ECO:0000313" key="2">
    <source>
        <dbReference type="Proteomes" id="UP000248021"/>
    </source>
</evidence>
<proteinExistence type="predicted"/>
<name>A0A2V3TRP3_9HYPH</name>
<dbReference type="AlphaFoldDB" id="A0A2V3TRP3"/>
<accession>A0A2V3TRP3</accession>
<keyword evidence="2" id="KW-1185">Reference proteome</keyword>